<reference evidence="2" key="2">
    <citation type="journal article" date="2021" name="PeerJ">
        <title>Extensive microbial diversity within the chicken gut microbiome revealed by metagenomics and culture.</title>
        <authorList>
            <person name="Gilroy R."/>
            <person name="Ravi A."/>
            <person name="Getino M."/>
            <person name="Pursley I."/>
            <person name="Horton D.L."/>
            <person name="Alikhan N.F."/>
            <person name="Baker D."/>
            <person name="Gharbi K."/>
            <person name="Hall N."/>
            <person name="Watson M."/>
            <person name="Adriaenssens E.M."/>
            <person name="Foster-Nyarko E."/>
            <person name="Jarju S."/>
            <person name="Secka A."/>
            <person name="Antonio M."/>
            <person name="Oren A."/>
            <person name="Chaudhuri R.R."/>
            <person name="La Ragione R."/>
            <person name="Hildebrand F."/>
            <person name="Pallen M.J."/>
        </authorList>
    </citation>
    <scope>NUCLEOTIDE SEQUENCE</scope>
    <source>
        <strain evidence="2">4920</strain>
    </source>
</reference>
<dbReference type="Gene3D" id="1.20.5.2950">
    <property type="match status" value="1"/>
</dbReference>
<accession>A0A9D1NFS4</accession>
<dbReference type="EMBL" id="DVOF01000058">
    <property type="protein sequence ID" value="HIV02324.1"/>
    <property type="molecule type" value="Genomic_DNA"/>
</dbReference>
<organism evidence="2 3">
    <name type="scientific">Candidatus Aphodoplasma excrementigallinarum</name>
    <dbReference type="NCBI Taxonomy" id="2840673"/>
    <lineage>
        <taxon>Bacteria</taxon>
        <taxon>Bacillati</taxon>
        <taxon>Bacillota</taxon>
        <taxon>Clostridia</taxon>
        <taxon>Eubacteriales</taxon>
        <taxon>Candidatus Aphodoplasma</taxon>
    </lineage>
</organism>
<evidence type="ECO:0008006" key="4">
    <source>
        <dbReference type="Google" id="ProtNLM"/>
    </source>
</evidence>
<proteinExistence type="predicted"/>
<feature type="coiled-coil region" evidence="1">
    <location>
        <begin position="48"/>
        <end position="78"/>
    </location>
</feature>
<sequence length="103" mass="11389">MQTDVIEKIRDAEAKANEIIRQASVSARETVKTAGKEAYDAELGVDALAQKEVEKRIAAAEAEAMREKEQILAEAKKEADAMDYLVRPKLDKAADFIIERIVG</sequence>
<comment type="caution">
    <text evidence="2">The sequence shown here is derived from an EMBL/GenBank/DDBJ whole genome shotgun (WGS) entry which is preliminary data.</text>
</comment>
<evidence type="ECO:0000313" key="2">
    <source>
        <dbReference type="EMBL" id="HIV02324.1"/>
    </source>
</evidence>
<protein>
    <recommendedName>
        <fullName evidence="4">V-type ATP synthase subunit H</fullName>
    </recommendedName>
</protein>
<dbReference type="AlphaFoldDB" id="A0A9D1NFS4"/>
<dbReference type="Proteomes" id="UP000886743">
    <property type="component" value="Unassembled WGS sequence"/>
</dbReference>
<reference evidence="2" key="1">
    <citation type="submission" date="2020-10" db="EMBL/GenBank/DDBJ databases">
        <authorList>
            <person name="Gilroy R."/>
        </authorList>
    </citation>
    <scope>NUCLEOTIDE SEQUENCE</scope>
    <source>
        <strain evidence="2">4920</strain>
    </source>
</reference>
<keyword evidence="1" id="KW-0175">Coiled coil</keyword>
<name>A0A9D1NFS4_9FIRM</name>
<gene>
    <name evidence="2" type="ORF">IAC74_02020</name>
</gene>
<evidence type="ECO:0000313" key="3">
    <source>
        <dbReference type="Proteomes" id="UP000886743"/>
    </source>
</evidence>
<evidence type="ECO:0000256" key="1">
    <source>
        <dbReference type="SAM" id="Coils"/>
    </source>
</evidence>